<dbReference type="InterPro" id="IPR017856">
    <property type="entry name" value="Integrase-like_N"/>
</dbReference>
<dbReference type="GO" id="GO:0003964">
    <property type="term" value="F:RNA-directed DNA polymerase activity"/>
    <property type="evidence" value="ECO:0007669"/>
    <property type="project" value="UniProtKB-KW"/>
</dbReference>
<dbReference type="Proteomes" id="UP000627253">
    <property type="component" value="Unassembled WGS sequence"/>
</dbReference>
<keyword evidence="7" id="KW-0695">RNA-directed DNA polymerase</keyword>
<evidence type="ECO:0000313" key="10">
    <source>
        <dbReference type="EMBL" id="NXX50592.1"/>
    </source>
</evidence>
<feature type="domain" description="Integrase-type" evidence="9">
    <location>
        <begin position="43"/>
        <end position="84"/>
    </location>
</feature>
<dbReference type="SUPFAM" id="SSF56672">
    <property type="entry name" value="DNA/RNA polymerases"/>
    <property type="match status" value="1"/>
</dbReference>
<dbReference type="AlphaFoldDB" id="A0A852J8B3"/>
<dbReference type="OrthoDB" id="9339466at2759"/>
<sequence length="85" mass="9455">MGALQPGLPSPTVILRHWHVTVIDLKDCFFSIPLHPDDAPKFAFSIPTREAHATFHQNAKGLKRQFQISNDDAKGIIHSCPVCSH</sequence>
<protein>
    <submittedName>
        <fullName evidence="10">POK9 protein</fullName>
    </submittedName>
</protein>
<accession>A0A852J8B3</accession>
<evidence type="ECO:0000259" key="9">
    <source>
        <dbReference type="PROSITE" id="PS50876"/>
    </source>
</evidence>
<keyword evidence="1" id="KW-0808">Transferase</keyword>
<evidence type="ECO:0000256" key="5">
    <source>
        <dbReference type="ARBA" id="ARBA00022759"/>
    </source>
</evidence>
<evidence type="ECO:0000256" key="1">
    <source>
        <dbReference type="ARBA" id="ARBA00022679"/>
    </source>
</evidence>
<feature type="non-terminal residue" evidence="10">
    <location>
        <position position="1"/>
    </location>
</feature>
<reference evidence="10" key="1">
    <citation type="submission" date="2020-02" db="EMBL/GenBank/DDBJ databases">
        <title>Bird 10,000 Genomes (B10K) Project - Family phase.</title>
        <authorList>
            <person name="Zhang G."/>
        </authorList>
    </citation>
    <scope>NUCLEOTIDE SEQUENCE</scope>
    <source>
        <strain evidence="10">B10K-DU-002-37</strain>
        <tissue evidence="10">Muscle</tissue>
    </source>
</reference>
<name>A0A852J8B3_9PICI</name>
<feature type="non-terminal residue" evidence="10">
    <location>
        <position position="85"/>
    </location>
</feature>
<dbReference type="InterPro" id="IPR043502">
    <property type="entry name" value="DNA/RNA_pol_sf"/>
</dbReference>
<evidence type="ECO:0000256" key="8">
    <source>
        <dbReference type="PROSITE-ProRule" id="PRU00450"/>
    </source>
</evidence>
<keyword evidence="6" id="KW-0378">Hydrolase</keyword>
<evidence type="ECO:0000256" key="6">
    <source>
        <dbReference type="ARBA" id="ARBA00022801"/>
    </source>
</evidence>
<dbReference type="Gene3D" id="3.30.70.270">
    <property type="match status" value="1"/>
</dbReference>
<keyword evidence="2" id="KW-0548">Nucleotidyltransferase</keyword>
<evidence type="ECO:0000256" key="3">
    <source>
        <dbReference type="ARBA" id="ARBA00022722"/>
    </source>
</evidence>
<dbReference type="Pfam" id="PF02022">
    <property type="entry name" value="Integrase_Zn"/>
    <property type="match status" value="1"/>
</dbReference>
<dbReference type="PANTHER" id="PTHR41694">
    <property type="entry name" value="ENDOGENOUS RETROVIRUS GROUP K MEMBER POL PROTEIN"/>
    <property type="match status" value="1"/>
</dbReference>
<dbReference type="PANTHER" id="PTHR41694:SF3">
    <property type="entry name" value="RNA-DIRECTED DNA POLYMERASE-RELATED"/>
    <property type="match status" value="1"/>
</dbReference>
<keyword evidence="8" id="KW-0863">Zinc-finger</keyword>
<dbReference type="GO" id="GO:0004523">
    <property type="term" value="F:RNA-DNA hybrid ribonuclease activity"/>
    <property type="evidence" value="ECO:0007669"/>
    <property type="project" value="UniProtKB-EC"/>
</dbReference>
<evidence type="ECO:0000256" key="7">
    <source>
        <dbReference type="ARBA" id="ARBA00022918"/>
    </source>
</evidence>
<keyword evidence="5" id="KW-0255">Endonuclease</keyword>
<keyword evidence="4" id="KW-0479">Metal-binding</keyword>
<keyword evidence="8" id="KW-0862">Zinc</keyword>
<dbReference type="GO" id="GO:0035613">
    <property type="term" value="F:RNA stem-loop binding"/>
    <property type="evidence" value="ECO:0007669"/>
    <property type="project" value="TreeGrafter"/>
</dbReference>
<keyword evidence="3" id="KW-0540">Nuclease</keyword>
<evidence type="ECO:0000256" key="4">
    <source>
        <dbReference type="ARBA" id="ARBA00022723"/>
    </source>
</evidence>
<evidence type="ECO:0000256" key="2">
    <source>
        <dbReference type="ARBA" id="ARBA00022695"/>
    </source>
</evidence>
<dbReference type="EMBL" id="WAAF01019489">
    <property type="protein sequence ID" value="NXX50592.1"/>
    <property type="molecule type" value="Genomic_DNA"/>
</dbReference>
<dbReference type="InterPro" id="IPR003308">
    <property type="entry name" value="Integrase_Zn-bd_dom_N"/>
</dbReference>
<dbReference type="SUPFAM" id="SSF46919">
    <property type="entry name" value="N-terminal Zn binding domain of HIV integrase"/>
    <property type="match status" value="1"/>
</dbReference>
<dbReference type="PROSITE" id="PS50876">
    <property type="entry name" value="ZF_INTEGRASE"/>
    <property type="match status" value="1"/>
</dbReference>
<dbReference type="GO" id="GO:0008270">
    <property type="term" value="F:zinc ion binding"/>
    <property type="evidence" value="ECO:0007669"/>
    <property type="project" value="UniProtKB-KW"/>
</dbReference>
<proteinExistence type="predicted"/>
<comment type="caution">
    <text evidence="10">The sequence shown here is derived from an EMBL/GenBank/DDBJ whole genome shotgun (WGS) entry which is preliminary data.</text>
</comment>
<dbReference type="InterPro" id="IPR043128">
    <property type="entry name" value="Rev_trsase/Diguanyl_cyclase"/>
</dbReference>
<gene>
    <name evidence="10" type="primary">Ervk9_1</name>
    <name evidence="10" type="ORF">TRILEU_R16030</name>
</gene>
<evidence type="ECO:0000313" key="11">
    <source>
        <dbReference type="Proteomes" id="UP000627253"/>
    </source>
</evidence>
<keyword evidence="11" id="KW-1185">Reference proteome</keyword>
<dbReference type="Gene3D" id="3.10.10.10">
    <property type="entry name" value="HIV Type 1 Reverse Transcriptase, subunit A, domain 1"/>
    <property type="match status" value="1"/>
</dbReference>
<organism evidence="10 11">
    <name type="scientific">Tricholaema leucomelas</name>
    <name type="common">pied barbet</name>
    <dbReference type="NCBI Taxonomy" id="240729"/>
    <lineage>
        <taxon>Eukaryota</taxon>
        <taxon>Metazoa</taxon>
        <taxon>Chordata</taxon>
        <taxon>Craniata</taxon>
        <taxon>Vertebrata</taxon>
        <taxon>Euteleostomi</taxon>
        <taxon>Archelosauria</taxon>
        <taxon>Archosauria</taxon>
        <taxon>Dinosauria</taxon>
        <taxon>Saurischia</taxon>
        <taxon>Theropoda</taxon>
        <taxon>Coelurosauria</taxon>
        <taxon>Aves</taxon>
        <taxon>Neognathae</taxon>
        <taxon>Neoaves</taxon>
        <taxon>Telluraves</taxon>
        <taxon>Coraciimorphae</taxon>
        <taxon>Piciformes</taxon>
        <taxon>Lybiidae</taxon>
        <taxon>Tricholaema lacrymosa</taxon>
    </lineage>
</organism>